<feature type="transmembrane region" description="Helical" evidence="6">
    <location>
        <begin position="124"/>
        <end position="142"/>
    </location>
</feature>
<name>A0A853FCV6_9BURK</name>
<organism evidence="8 9">
    <name type="scientific">Allopusillimonas soli</name>
    <dbReference type="NCBI Taxonomy" id="659016"/>
    <lineage>
        <taxon>Bacteria</taxon>
        <taxon>Pseudomonadati</taxon>
        <taxon>Pseudomonadota</taxon>
        <taxon>Betaproteobacteria</taxon>
        <taxon>Burkholderiales</taxon>
        <taxon>Alcaligenaceae</taxon>
        <taxon>Allopusillimonas</taxon>
    </lineage>
</organism>
<keyword evidence="9" id="KW-1185">Reference proteome</keyword>
<feature type="transmembrane region" description="Helical" evidence="6">
    <location>
        <begin position="148"/>
        <end position="168"/>
    </location>
</feature>
<evidence type="ECO:0000256" key="4">
    <source>
        <dbReference type="ARBA" id="ARBA00022989"/>
    </source>
</evidence>
<reference evidence="8 9" key="1">
    <citation type="submission" date="2020-07" db="EMBL/GenBank/DDBJ databases">
        <title>Taxonomic revisions and descriptions of new bacterial species based on genomic comparisons in the high-G+C-content subgroup of the family Alcaligenaceae.</title>
        <authorList>
            <person name="Szabo A."/>
            <person name="Felfoldi T."/>
        </authorList>
    </citation>
    <scope>NUCLEOTIDE SEQUENCE [LARGE SCALE GENOMIC DNA]</scope>
    <source>
        <strain evidence="8 9">DSM 25264</strain>
    </source>
</reference>
<evidence type="ECO:0000313" key="9">
    <source>
        <dbReference type="Proteomes" id="UP000580517"/>
    </source>
</evidence>
<keyword evidence="4 6" id="KW-1133">Transmembrane helix</keyword>
<dbReference type="Pfam" id="PF00892">
    <property type="entry name" value="EamA"/>
    <property type="match status" value="2"/>
</dbReference>
<feature type="transmembrane region" description="Helical" evidence="6">
    <location>
        <begin position="204"/>
        <end position="227"/>
    </location>
</feature>
<dbReference type="OrthoDB" id="9809509at2"/>
<feature type="transmembrane region" description="Helical" evidence="6">
    <location>
        <begin position="180"/>
        <end position="198"/>
    </location>
</feature>
<dbReference type="PANTHER" id="PTHR32322">
    <property type="entry name" value="INNER MEMBRANE TRANSPORTER"/>
    <property type="match status" value="1"/>
</dbReference>
<evidence type="ECO:0000256" key="1">
    <source>
        <dbReference type="ARBA" id="ARBA00004141"/>
    </source>
</evidence>
<keyword evidence="3 6" id="KW-0812">Transmembrane</keyword>
<dbReference type="InterPro" id="IPR000620">
    <property type="entry name" value="EamA_dom"/>
</dbReference>
<feature type="transmembrane region" description="Helical" evidence="6">
    <location>
        <begin position="239"/>
        <end position="258"/>
    </location>
</feature>
<dbReference type="RefSeq" id="WP_129969745.1">
    <property type="nucleotide sequence ID" value="NZ_JACCEW010000004.1"/>
</dbReference>
<comment type="caution">
    <text evidence="8">The sequence shown here is derived from an EMBL/GenBank/DDBJ whole genome shotgun (WGS) entry which is preliminary data.</text>
</comment>
<dbReference type="InterPro" id="IPR037185">
    <property type="entry name" value="EmrE-like"/>
</dbReference>
<dbReference type="GO" id="GO:0016020">
    <property type="term" value="C:membrane"/>
    <property type="evidence" value="ECO:0007669"/>
    <property type="project" value="UniProtKB-SubCell"/>
</dbReference>
<keyword evidence="5 6" id="KW-0472">Membrane</keyword>
<feature type="domain" description="EamA" evidence="7">
    <location>
        <begin position="13"/>
        <end position="138"/>
    </location>
</feature>
<feature type="transmembrane region" description="Helical" evidence="6">
    <location>
        <begin position="264"/>
        <end position="281"/>
    </location>
</feature>
<evidence type="ECO:0000259" key="7">
    <source>
        <dbReference type="Pfam" id="PF00892"/>
    </source>
</evidence>
<proteinExistence type="inferred from homology"/>
<evidence type="ECO:0000256" key="5">
    <source>
        <dbReference type="ARBA" id="ARBA00023136"/>
    </source>
</evidence>
<dbReference type="AlphaFoldDB" id="A0A853FCV6"/>
<feature type="transmembrane region" description="Helical" evidence="6">
    <location>
        <begin position="69"/>
        <end position="90"/>
    </location>
</feature>
<dbReference type="PANTHER" id="PTHR32322:SF2">
    <property type="entry name" value="EAMA DOMAIN-CONTAINING PROTEIN"/>
    <property type="match status" value="1"/>
</dbReference>
<feature type="domain" description="EamA" evidence="7">
    <location>
        <begin position="150"/>
        <end position="281"/>
    </location>
</feature>
<dbReference type="EMBL" id="JACCEW010000004">
    <property type="protein sequence ID" value="NYT37777.1"/>
    <property type="molecule type" value="Genomic_DNA"/>
</dbReference>
<gene>
    <name evidence="8" type="ORF">H0A68_12900</name>
</gene>
<dbReference type="SUPFAM" id="SSF103481">
    <property type="entry name" value="Multidrug resistance efflux transporter EmrE"/>
    <property type="match status" value="2"/>
</dbReference>
<evidence type="ECO:0000313" key="8">
    <source>
        <dbReference type="EMBL" id="NYT37777.1"/>
    </source>
</evidence>
<sequence>MTYKHTSWRMASTIALFVLLWGSAPLFTRWGLDNGSPLAFLVLRFSLALCVLSALRLRRGRWLPAPGTRLQVVLAGALLIGLYSLCYLLAMDHGVTPGVMSTLLGVQPVLTLLLTERRYSPSRLAGLLLALAGLALVVWQSVVLARFSVTGILLALCALACITSGSLLQKRIQQAPTDVLPLQYVVSLVLSLVCAPFMPFEASWQPGFVIPLLWLGLGISVAAQLLLYRMIRGGNLVNVTSLFYLVPLVTVLLDFLVFGNALSTYGLIGMAGILCGLWMVLGRKGII</sequence>
<evidence type="ECO:0000256" key="6">
    <source>
        <dbReference type="SAM" id="Phobius"/>
    </source>
</evidence>
<protein>
    <submittedName>
        <fullName evidence="8">DMT family transporter</fullName>
    </submittedName>
</protein>
<feature type="transmembrane region" description="Helical" evidence="6">
    <location>
        <begin position="96"/>
        <end position="115"/>
    </location>
</feature>
<comment type="similarity">
    <text evidence="2">Belongs to the EamA transporter family.</text>
</comment>
<dbReference type="Proteomes" id="UP000580517">
    <property type="component" value="Unassembled WGS sequence"/>
</dbReference>
<dbReference type="InterPro" id="IPR050638">
    <property type="entry name" value="AA-Vitamin_Transporters"/>
</dbReference>
<feature type="transmembrane region" description="Helical" evidence="6">
    <location>
        <begin position="38"/>
        <end position="57"/>
    </location>
</feature>
<evidence type="ECO:0000256" key="2">
    <source>
        <dbReference type="ARBA" id="ARBA00007362"/>
    </source>
</evidence>
<comment type="subcellular location">
    <subcellularLocation>
        <location evidence="1">Membrane</location>
        <topology evidence="1">Multi-pass membrane protein</topology>
    </subcellularLocation>
</comment>
<evidence type="ECO:0000256" key="3">
    <source>
        <dbReference type="ARBA" id="ARBA00022692"/>
    </source>
</evidence>
<accession>A0A853FCV6</accession>